<accession>A0ABM8LKZ9</accession>
<dbReference type="Proteomes" id="UP000507140">
    <property type="component" value="Unassembled WGS sequence"/>
</dbReference>
<dbReference type="RefSeq" id="WP_180100545.1">
    <property type="nucleotide sequence ID" value="NZ_CADIKR010000009.1"/>
</dbReference>
<protein>
    <recommendedName>
        <fullName evidence="1">SGNH hydrolase-type esterase domain-containing protein</fullName>
    </recommendedName>
</protein>
<dbReference type="InterPro" id="IPR013830">
    <property type="entry name" value="SGNH_hydro"/>
</dbReference>
<evidence type="ECO:0000313" key="3">
    <source>
        <dbReference type="Proteomes" id="UP000507140"/>
    </source>
</evidence>
<dbReference type="EMBL" id="CADIKR010000009">
    <property type="protein sequence ID" value="CAB3918752.1"/>
    <property type="molecule type" value="Genomic_DNA"/>
</dbReference>
<dbReference type="InterPro" id="IPR036514">
    <property type="entry name" value="SGNH_hydro_sf"/>
</dbReference>
<comment type="caution">
    <text evidence="2">The sequence shown here is derived from an EMBL/GenBank/DDBJ whole genome shotgun (WGS) entry which is preliminary data.</text>
</comment>
<proteinExistence type="predicted"/>
<dbReference type="CDD" id="cd00229">
    <property type="entry name" value="SGNH_hydrolase"/>
    <property type="match status" value="1"/>
</dbReference>
<gene>
    <name evidence="2" type="ORF">LMG3415_05394</name>
</gene>
<evidence type="ECO:0000313" key="2">
    <source>
        <dbReference type="EMBL" id="CAB3918752.1"/>
    </source>
</evidence>
<reference evidence="2 3" key="1">
    <citation type="submission" date="2020-04" db="EMBL/GenBank/DDBJ databases">
        <authorList>
            <person name="De Canck E."/>
        </authorList>
    </citation>
    <scope>NUCLEOTIDE SEQUENCE [LARGE SCALE GENOMIC DNA]</scope>
    <source>
        <strain evidence="2 3">LMG 3415</strain>
    </source>
</reference>
<feature type="domain" description="SGNH hydrolase-type esterase" evidence="1">
    <location>
        <begin position="9"/>
        <end position="187"/>
    </location>
</feature>
<sequence length="205" mass="21659">MTAERWGILGDSIQALVYGPGSIPGDQSRLTAAQLPTKLNISINNLSSPGARMTDGGQLGFGAASNKNAITMMRGYAPMSGIIIALGTNDWTNPGTSAQALLDSYRGMIQHCKSLGLAVVGLSPLNRAGGGNGVQHPDGIHTLAQFQYWIEAVCFEQGVNVIQGGLAPLTAEHFADGLHLNAQGHDAFCAWLIQKMRALGFWTQI</sequence>
<name>A0ABM8LKZ9_9BURK</name>
<evidence type="ECO:0000259" key="1">
    <source>
        <dbReference type="Pfam" id="PF13472"/>
    </source>
</evidence>
<dbReference type="SUPFAM" id="SSF52266">
    <property type="entry name" value="SGNH hydrolase"/>
    <property type="match status" value="1"/>
</dbReference>
<organism evidence="2 3">
    <name type="scientific">Achromobacter mucicolens</name>
    <dbReference type="NCBI Taxonomy" id="1389922"/>
    <lineage>
        <taxon>Bacteria</taxon>
        <taxon>Pseudomonadati</taxon>
        <taxon>Pseudomonadota</taxon>
        <taxon>Betaproteobacteria</taxon>
        <taxon>Burkholderiales</taxon>
        <taxon>Alcaligenaceae</taxon>
        <taxon>Achromobacter</taxon>
    </lineage>
</organism>
<keyword evidence="3" id="KW-1185">Reference proteome</keyword>
<dbReference type="Gene3D" id="3.40.50.1110">
    <property type="entry name" value="SGNH hydrolase"/>
    <property type="match status" value="1"/>
</dbReference>
<dbReference type="Pfam" id="PF13472">
    <property type="entry name" value="Lipase_GDSL_2"/>
    <property type="match status" value="1"/>
</dbReference>